<sequence length="178" mass="20498">MPTKQVTYRNDKAVVVRVYVEKPRKKRSTSIQQHRHHHHLHYHIRHTVRQEVVHASTSKGFDRKAWLLMYSHLLRESTRGASPTPLLSKWCPNNNLQPPPQIALSNKKRAECAGKVACFGSWKLLIPSFLRSFSKAQKSEKNKKQVHGGFSGNRIKILQVRTGKSFIPNLFSKTRKSA</sequence>
<name>A0AAN9QAJ0_CANGL</name>
<dbReference type="Proteomes" id="UP001367508">
    <property type="component" value="Unassembled WGS sequence"/>
</dbReference>
<reference evidence="1 2" key="1">
    <citation type="submission" date="2024-01" db="EMBL/GenBank/DDBJ databases">
        <title>The genomes of 5 underutilized Papilionoideae crops provide insights into root nodulation and disease resistanc.</title>
        <authorList>
            <person name="Jiang F."/>
        </authorList>
    </citation>
    <scope>NUCLEOTIDE SEQUENCE [LARGE SCALE GENOMIC DNA]</scope>
    <source>
        <strain evidence="1">LVBAO_FW01</strain>
        <tissue evidence="1">Leaves</tissue>
    </source>
</reference>
<organism evidence="1 2">
    <name type="scientific">Canavalia gladiata</name>
    <name type="common">Sword bean</name>
    <name type="synonym">Dolichos gladiatus</name>
    <dbReference type="NCBI Taxonomy" id="3824"/>
    <lineage>
        <taxon>Eukaryota</taxon>
        <taxon>Viridiplantae</taxon>
        <taxon>Streptophyta</taxon>
        <taxon>Embryophyta</taxon>
        <taxon>Tracheophyta</taxon>
        <taxon>Spermatophyta</taxon>
        <taxon>Magnoliopsida</taxon>
        <taxon>eudicotyledons</taxon>
        <taxon>Gunneridae</taxon>
        <taxon>Pentapetalae</taxon>
        <taxon>rosids</taxon>
        <taxon>fabids</taxon>
        <taxon>Fabales</taxon>
        <taxon>Fabaceae</taxon>
        <taxon>Papilionoideae</taxon>
        <taxon>50 kb inversion clade</taxon>
        <taxon>NPAAA clade</taxon>
        <taxon>indigoferoid/millettioid clade</taxon>
        <taxon>Phaseoleae</taxon>
        <taxon>Canavalia</taxon>
    </lineage>
</organism>
<proteinExistence type="predicted"/>
<dbReference type="AlphaFoldDB" id="A0AAN9QAJ0"/>
<dbReference type="EMBL" id="JAYMYQ010000005">
    <property type="protein sequence ID" value="KAK7330830.1"/>
    <property type="molecule type" value="Genomic_DNA"/>
</dbReference>
<evidence type="ECO:0000313" key="2">
    <source>
        <dbReference type="Proteomes" id="UP001367508"/>
    </source>
</evidence>
<protein>
    <submittedName>
        <fullName evidence="1">Uncharacterized protein</fullName>
    </submittedName>
</protein>
<gene>
    <name evidence="1" type="ORF">VNO77_25034</name>
</gene>
<evidence type="ECO:0000313" key="1">
    <source>
        <dbReference type="EMBL" id="KAK7330830.1"/>
    </source>
</evidence>
<comment type="caution">
    <text evidence="1">The sequence shown here is derived from an EMBL/GenBank/DDBJ whole genome shotgun (WGS) entry which is preliminary data.</text>
</comment>
<keyword evidence="2" id="KW-1185">Reference proteome</keyword>
<accession>A0AAN9QAJ0</accession>